<evidence type="ECO:0000313" key="2">
    <source>
        <dbReference type="Proteomes" id="UP000673383"/>
    </source>
</evidence>
<sequence>MSISDLDTVERLNALGNPAPEERDKIEKLLAKIDTALSLLEPRHVAGPSSE</sequence>
<dbReference type="EMBL" id="JAFICZ010000001">
    <property type="protein sequence ID" value="MBP1294432.1"/>
    <property type="molecule type" value="Genomic_DNA"/>
</dbReference>
<dbReference type="RefSeq" id="WP_172646949.1">
    <property type="nucleotide sequence ID" value="NZ_JAFICZ010000001.1"/>
</dbReference>
<dbReference type="Proteomes" id="UP000673383">
    <property type="component" value="Unassembled WGS sequence"/>
</dbReference>
<name>A0A8I1Y7X9_BRAEL</name>
<gene>
    <name evidence="1" type="ORF">JOH49_004185</name>
</gene>
<accession>A0A8I1Y7X9</accession>
<reference evidence="1" key="1">
    <citation type="submission" date="2021-02" db="EMBL/GenBank/DDBJ databases">
        <title>Genomic Encyclopedia of Type Strains, Phase IV (KMG-V): Genome sequencing to study the core and pangenomes of soil and plant-associated prokaryotes.</title>
        <authorList>
            <person name="Whitman W."/>
        </authorList>
    </citation>
    <scope>NUCLEOTIDE SEQUENCE</scope>
    <source>
        <strain evidence="1">USDA 406</strain>
    </source>
</reference>
<organism evidence="1 2">
    <name type="scientific">Bradyrhizobium elkanii</name>
    <dbReference type="NCBI Taxonomy" id="29448"/>
    <lineage>
        <taxon>Bacteria</taxon>
        <taxon>Pseudomonadati</taxon>
        <taxon>Pseudomonadota</taxon>
        <taxon>Alphaproteobacteria</taxon>
        <taxon>Hyphomicrobiales</taxon>
        <taxon>Nitrobacteraceae</taxon>
        <taxon>Bradyrhizobium</taxon>
    </lineage>
</organism>
<evidence type="ECO:0000313" key="1">
    <source>
        <dbReference type="EMBL" id="MBP1294432.1"/>
    </source>
</evidence>
<dbReference type="AlphaFoldDB" id="A0A8I1Y7X9"/>
<protein>
    <submittedName>
        <fullName evidence="1">Uncharacterized protein</fullName>
    </submittedName>
</protein>
<comment type="caution">
    <text evidence="1">The sequence shown here is derived from an EMBL/GenBank/DDBJ whole genome shotgun (WGS) entry which is preliminary data.</text>
</comment>
<proteinExistence type="predicted"/>